<dbReference type="AlphaFoldDB" id="A0A4Q9LYF4"/>
<feature type="signal peptide" evidence="2">
    <location>
        <begin position="1"/>
        <end position="25"/>
    </location>
</feature>
<feature type="compositionally biased region" description="Pro residues" evidence="1">
    <location>
        <begin position="313"/>
        <end position="323"/>
    </location>
</feature>
<gene>
    <name evidence="3" type="ORF">CWI38_0309p0020</name>
</gene>
<keyword evidence="4" id="KW-1185">Reference proteome</keyword>
<comment type="caution">
    <text evidence="3">The sequence shown here is derived from an EMBL/GenBank/DDBJ whole genome shotgun (WGS) entry which is preliminary data.</text>
</comment>
<evidence type="ECO:0000256" key="1">
    <source>
        <dbReference type="SAM" id="MobiDB-lite"/>
    </source>
</evidence>
<protein>
    <recommendedName>
        <fullName evidence="5">WH2 domain-containing protein</fullName>
    </recommendedName>
</protein>
<proteinExistence type="predicted"/>
<feature type="compositionally biased region" description="Pro residues" evidence="1">
    <location>
        <begin position="342"/>
        <end position="354"/>
    </location>
</feature>
<feature type="compositionally biased region" description="Polar residues" evidence="1">
    <location>
        <begin position="247"/>
        <end position="258"/>
    </location>
</feature>
<evidence type="ECO:0008006" key="5">
    <source>
        <dbReference type="Google" id="ProtNLM"/>
    </source>
</evidence>
<feature type="region of interest" description="Disordered" evidence="1">
    <location>
        <begin position="128"/>
        <end position="151"/>
    </location>
</feature>
<organism evidence="3 4">
    <name type="scientific">Hamiltosporidium tvaerminnensis</name>
    <dbReference type="NCBI Taxonomy" id="1176355"/>
    <lineage>
        <taxon>Eukaryota</taxon>
        <taxon>Fungi</taxon>
        <taxon>Fungi incertae sedis</taxon>
        <taxon>Microsporidia</taxon>
        <taxon>Dubosqiidae</taxon>
        <taxon>Hamiltosporidium</taxon>
    </lineage>
</organism>
<feature type="chain" id="PRO_5020657528" description="WH2 domain-containing protein" evidence="2">
    <location>
        <begin position="26"/>
        <end position="409"/>
    </location>
</feature>
<accession>A0A4Q9LYF4</accession>
<feature type="compositionally biased region" description="Polar residues" evidence="1">
    <location>
        <begin position="328"/>
        <end position="340"/>
    </location>
</feature>
<evidence type="ECO:0000313" key="3">
    <source>
        <dbReference type="EMBL" id="TBU15684.1"/>
    </source>
</evidence>
<dbReference type="EMBL" id="PITK01000309">
    <property type="protein sequence ID" value="TBU15684.1"/>
    <property type="molecule type" value="Genomic_DNA"/>
</dbReference>
<reference evidence="3 4" key="1">
    <citation type="submission" date="2017-12" db="EMBL/GenBank/DDBJ databases">
        <authorList>
            <person name="Pombert J.-F."/>
            <person name="Haag K.L."/>
            <person name="Ebert D."/>
        </authorList>
    </citation>
    <scope>NUCLEOTIDE SEQUENCE [LARGE SCALE GENOMIC DNA]</scope>
    <source>
        <strain evidence="3">IL-G-3</strain>
    </source>
</reference>
<feature type="compositionally biased region" description="Polar residues" evidence="1">
    <location>
        <begin position="364"/>
        <end position="383"/>
    </location>
</feature>
<name>A0A4Q9LYF4_9MICR</name>
<evidence type="ECO:0000313" key="4">
    <source>
        <dbReference type="Proteomes" id="UP000292282"/>
    </source>
</evidence>
<dbReference type="VEuPathDB" id="MicrosporidiaDB:CWI38_0309p0020"/>
<evidence type="ECO:0000256" key="2">
    <source>
        <dbReference type="SAM" id="SignalP"/>
    </source>
</evidence>
<dbReference type="Proteomes" id="UP000292282">
    <property type="component" value="Unassembled WGS sequence"/>
</dbReference>
<keyword evidence="2" id="KW-0732">Signal</keyword>
<sequence length="409" mass="46853">MIFKESGFIHIFYFLLLLFDVLVCTDEEKNKKSISNDTPVVARISGHKKDVSNDTIRFKNNEGSNEHLSIPYKCKKMIEDSKRIVKKKFNNFSEKIKQNFSSKNKKKHKKVSYEIKIEPLLSPTANFYGDNDTETPSSNKPQTPKGILKEPNLEYKNQKKVRFVDDLGTNESEIISSKLTPTYIENSIQNRNTPQENRKSFCPNCKYCKKCIDAAQYDIYSPQDRDKDQHNIHGKQHAPSLPPNQHRGLSSAQNESSNPLIYQEDVYMPIYAQDRRFPRPFSNAPESLGTFQALEKKDYPPNYINQNTIQRPLHPPPPPPPQKQPTQEGSLSSFNQTSKIISPPPPPPPPPPPQQRFAPKHQKQSSSSLTTITQPTDVTSPNKNKIAKDDDALIEELKRRLVKRRKNMG</sequence>
<feature type="region of interest" description="Disordered" evidence="1">
    <location>
        <begin position="224"/>
        <end position="258"/>
    </location>
</feature>
<feature type="region of interest" description="Disordered" evidence="1">
    <location>
        <begin position="300"/>
        <end position="391"/>
    </location>
</feature>